<feature type="region of interest" description="Disordered" evidence="9">
    <location>
        <begin position="225"/>
        <end position="248"/>
    </location>
</feature>
<dbReference type="EMBL" id="KZ678396">
    <property type="protein sequence ID" value="PSR94649.1"/>
    <property type="molecule type" value="Genomic_DNA"/>
</dbReference>
<evidence type="ECO:0000259" key="11">
    <source>
        <dbReference type="PROSITE" id="PS51204"/>
    </source>
</evidence>
<evidence type="ECO:0000256" key="5">
    <source>
        <dbReference type="ARBA" id="ARBA00023204"/>
    </source>
</evidence>
<feature type="region of interest" description="Disordered" evidence="9">
    <location>
        <begin position="551"/>
        <end position="622"/>
    </location>
</feature>
<dbReference type="GO" id="GO:0003682">
    <property type="term" value="F:chromatin binding"/>
    <property type="evidence" value="ECO:0007669"/>
    <property type="project" value="TreeGrafter"/>
</dbReference>
<keyword evidence="4" id="KW-0156">Chromatin regulator</keyword>
<evidence type="ECO:0000256" key="4">
    <source>
        <dbReference type="ARBA" id="ARBA00022853"/>
    </source>
</evidence>
<proteinExistence type="inferred from homology"/>
<dbReference type="PROSITE" id="PS51204">
    <property type="entry name" value="HSA"/>
    <property type="match status" value="1"/>
</dbReference>
<evidence type="ECO:0000256" key="9">
    <source>
        <dbReference type="SAM" id="MobiDB-lite"/>
    </source>
</evidence>
<evidence type="ECO:0000256" key="7">
    <source>
        <dbReference type="ARBA" id="ARBA00025178"/>
    </source>
</evidence>
<evidence type="ECO:0000256" key="6">
    <source>
        <dbReference type="ARBA" id="ARBA00023242"/>
    </source>
</evidence>
<dbReference type="GO" id="GO:0006281">
    <property type="term" value="P:DNA repair"/>
    <property type="evidence" value="ECO:0007669"/>
    <property type="project" value="UniProtKB-KW"/>
</dbReference>
<keyword evidence="6" id="KW-0539">Nucleus</keyword>
<organism evidence="12 13">
    <name type="scientific">Coniella lustricola</name>
    <dbReference type="NCBI Taxonomy" id="2025994"/>
    <lineage>
        <taxon>Eukaryota</taxon>
        <taxon>Fungi</taxon>
        <taxon>Dikarya</taxon>
        <taxon>Ascomycota</taxon>
        <taxon>Pezizomycotina</taxon>
        <taxon>Sordariomycetes</taxon>
        <taxon>Sordariomycetidae</taxon>
        <taxon>Diaporthales</taxon>
        <taxon>Schizoparmaceae</taxon>
        <taxon>Coniella</taxon>
    </lineage>
</organism>
<dbReference type="GO" id="GO:0035267">
    <property type="term" value="C:NuA4 histone acetyltransferase complex"/>
    <property type="evidence" value="ECO:0007669"/>
    <property type="project" value="UniProtKB-ARBA"/>
</dbReference>
<dbReference type="Proteomes" id="UP000241462">
    <property type="component" value="Unassembled WGS sequence"/>
</dbReference>
<dbReference type="PANTHER" id="PTHR46459">
    <property type="entry name" value="E1A-BINDING PROTEIN P400-RELATED"/>
    <property type="match status" value="1"/>
</dbReference>
<dbReference type="OrthoDB" id="5364245at2759"/>
<dbReference type="STRING" id="2025994.A0A2T3AFS7"/>
<comment type="function">
    <text evidence="7">Component of the NuA4 histone acetyltransferase complex which is involved in transcriptional activation of selected genes principally by acetylation of nucleosomal histone H4 and H2A. The NuA4 complex is also involved in DNA repair.</text>
</comment>
<evidence type="ECO:0000256" key="2">
    <source>
        <dbReference type="ARBA" id="ARBA00008913"/>
    </source>
</evidence>
<dbReference type="GO" id="GO:0006325">
    <property type="term" value="P:chromatin organization"/>
    <property type="evidence" value="ECO:0007669"/>
    <property type="project" value="UniProtKB-KW"/>
</dbReference>
<evidence type="ECO:0000259" key="10">
    <source>
        <dbReference type="PROSITE" id="PS50090"/>
    </source>
</evidence>
<evidence type="ECO:0000256" key="3">
    <source>
        <dbReference type="ARBA" id="ARBA00022763"/>
    </source>
</evidence>
<dbReference type="FunCoup" id="A0A2T3AFS7">
    <property type="interactions" value="178"/>
</dbReference>
<evidence type="ECO:0000256" key="8">
    <source>
        <dbReference type="ARBA" id="ARBA00029670"/>
    </source>
</evidence>
<dbReference type="SUPFAM" id="SSF46689">
    <property type="entry name" value="Homeodomain-like"/>
    <property type="match status" value="1"/>
</dbReference>
<comment type="similarity">
    <text evidence="2">Belongs to the EAF1 family.</text>
</comment>
<gene>
    <name evidence="12" type="ORF">BD289DRAFT_363090</name>
</gene>
<comment type="subcellular location">
    <subcellularLocation>
        <location evidence="1">Nucleus</location>
    </subcellularLocation>
</comment>
<keyword evidence="5" id="KW-0234">DNA repair</keyword>
<reference evidence="12 13" key="1">
    <citation type="journal article" date="2018" name="Mycol. Prog.">
        <title>Coniella lustricola, a new species from submerged detritus.</title>
        <authorList>
            <person name="Raudabaugh D.B."/>
            <person name="Iturriaga T."/>
            <person name="Carver A."/>
            <person name="Mondo S."/>
            <person name="Pangilinan J."/>
            <person name="Lipzen A."/>
            <person name="He G."/>
            <person name="Amirebrahimi M."/>
            <person name="Grigoriev I.V."/>
            <person name="Miller A.N."/>
        </authorList>
    </citation>
    <scope>NUCLEOTIDE SEQUENCE [LARGE SCALE GENOMIC DNA]</scope>
    <source>
        <strain evidence="12 13">B22-T-1</strain>
    </source>
</reference>
<feature type="compositionally biased region" description="Basic and acidic residues" evidence="9">
    <location>
        <begin position="583"/>
        <end position="603"/>
    </location>
</feature>
<dbReference type="CDD" id="cd00167">
    <property type="entry name" value="SANT"/>
    <property type="match status" value="1"/>
</dbReference>
<accession>A0A2T3AFS7</accession>
<dbReference type="PANTHER" id="PTHR46459:SF1">
    <property type="entry name" value="E1A-BINDING PROTEIN P400"/>
    <property type="match status" value="1"/>
</dbReference>
<dbReference type="InParanoid" id="A0A2T3AFS7"/>
<protein>
    <recommendedName>
        <fullName evidence="8">Vacuolar import and degradation protein 21</fullName>
    </recommendedName>
</protein>
<evidence type="ECO:0000256" key="1">
    <source>
        <dbReference type="ARBA" id="ARBA00004123"/>
    </source>
</evidence>
<dbReference type="GO" id="GO:0005634">
    <property type="term" value="C:nucleus"/>
    <property type="evidence" value="ECO:0007669"/>
    <property type="project" value="UniProtKB-SubCell"/>
</dbReference>
<evidence type="ECO:0000313" key="13">
    <source>
        <dbReference type="Proteomes" id="UP000241462"/>
    </source>
</evidence>
<dbReference type="InterPro" id="IPR001005">
    <property type="entry name" value="SANT/Myb"/>
</dbReference>
<keyword evidence="3" id="KW-0227">DNA damage</keyword>
<feature type="domain" description="HSA" evidence="11">
    <location>
        <begin position="145"/>
        <end position="220"/>
    </location>
</feature>
<dbReference type="SMART" id="SM00573">
    <property type="entry name" value="HSA"/>
    <property type="match status" value="1"/>
</dbReference>
<feature type="domain" description="Myb-like" evidence="10">
    <location>
        <begin position="421"/>
        <end position="473"/>
    </location>
</feature>
<keyword evidence="13" id="KW-1185">Reference proteome</keyword>
<feature type="compositionally biased region" description="Polar residues" evidence="9">
    <location>
        <begin position="557"/>
        <end position="575"/>
    </location>
</feature>
<sequence>MARSESLENLALSDGQASALQEELDLNGEVARKRRVLEKSALKHRSAPMVLFEKASKRPEESIIASSSQTISARIPTDDYFVPLFFDGFTRQSSWMKGPEQLLANTHKTLSSPDCTIVLREKQACNVLRRIYHLQQHDKWSLRQPKRWPEPIRPPSHWDTLLQEMKWMRTDFREERKWKRTVARNLADACAAWIASTAEERKALQIRAKLPPFDIASPFSKIADQTAEAESTTTPMPDLVPSEDADSPMDVDYEPQDWNEQTVAPSNIFALQDDDVVFGLRRTEASDRLFDEIPLYGEPLKAPQPDLTIPEYDPDARWRRPALPLSKYVDGKMILKSEGPQLVPSRYEHVADDEDDDFEVVGSSDRDSRSKMAPDNTDVALFRPEMKMIRDRLHAGHQFRPPTESLMPGQNFYENRLASVWTLAEDDELRRLVREYAYNWTLISQLIVPQTQFVSAEERRTPWECFERWVQLEGYPNDTARTQYFQTYQRRIDSAQRAIAQAHENARLSNGPNVVSAPVQRRRTTLPYRVERKPAKRPISLIESMKKLAKKREAALSKQQQAANTQSKRTVNENPPQKLPTKTPEDYSRLRHEREKQLHEKLMRYQQQQQQQQQHEAQRQVS</sequence>
<dbReference type="PROSITE" id="PS50090">
    <property type="entry name" value="MYB_LIKE"/>
    <property type="match status" value="1"/>
</dbReference>
<dbReference type="SMART" id="SM00717">
    <property type="entry name" value="SANT"/>
    <property type="match status" value="1"/>
</dbReference>
<dbReference type="Pfam" id="PF13921">
    <property type="entry name" value="Myb_DNA-bind_6"/>
    <property type="match status" value="1"/>
</dbReference>
<evidence type="ECO:0000313" key="12">
    <source>
        <dbReference type="EMBL" id="PSR94649.1"/>
    </source>
</evidence>
<name>A0A2T3AFS7_9PEZI</name>
<dbReference type="AlphaFoldDB" id="A0A2T3AFS7"/>
<dbReference type="Pfam" id="PF07529">
    <property type="entry name" value="HSA"/>
    <property type="match status" value="1"/>
</dbReference>
<dbReference type="InterPro" id="IPR009057">
    <property type="entry name" value="Homeodomain-like_sf"/>
</dbReference>
<dbReference type="Gene3D" id="1.10.10.60">
    <property type="entry name" value="Homeodomain-like"/>
    <property type="match status" value="1"/>
</dbReference>
<dbReference type="InterPro" id="IPR014012">
    <property type="entry name" value="HSA_dom"/>
</dbReference>